<reference evidence="1" key="1">
    <citation type="submission" date="2018-11" db="EMBL/GenBank/DDBJ databases">
        <title>The sequence and de novo assembly of Larimichthys crocea genome using PacBio and Hi-C technologies.</title>
        <authorList>
            <person name="Xu P."/>
            <person name="Chen B."/>
            <person name="Zhou Z."/>
            <person name="Ke Q."/>
            <person name="Wu Y."/>
            <person name="Bai H."/>
            <person name="Pu F."/>
        </authorList>
    </citation>
    <scope>NUCLEOTIDE SEQUENCE</scope>
    <source>
        <tissue evidence="1">Muscle</tissue>
    </source>
</reference>
<protein>
    <submittedName>
        <fullName evidence="1">Uncharacterized protein</fullName>
    </submittedName>
</protein>
<accession>A0ACD3Q454</accession>
<dbReference type="EMBL" id="CM011697">
    <property type="protein sequence ID" value="TMS01878.1"/>
    <property type="molecule type" value="Genomic_DNA"/>
</dbReference>
<comment type="caution">
    <text evidence="1">The sequence shown here is derived from an EMBL/GenBank/DDBJ whole genome shotgun (WGS) entry which is preliminary data.</text>
</comment>
<evidence type="ECO:0000313" key="2">
    <source>
        <dbReference type="Proteomes" id="UP000793456"/>
    </source>
</evidence>
<sequence length="75" mass="7927">CDQLTGGLPVRCLAVTLCGGSSPTGSPPPRGKSWRAWTESWPDMRRRRRASGGRSPGRGGSWSGCCSRGPPSGRQ</sequence>
<organism evidence="1 2">
    <name type="scientific">Larimichthys crocea</name>
    <name type="common">Large yellow croaker</name>
    <name type="synonym">Pseudosciaena crocea</name>
    <dbReference type="NCBI Taxonomy" id="215358"/>
    <lineage>
        <taxon>Eukaryota</taxon>
        <taxon>Metazoa</taxon>
        <taxon>Chordata</taxon>
        <taxon>Craniata</taxon>
        <taxon>Vertebrata</taxon>
        <taxon>Euteleostomi</taxon>
        <taxon>Actinopterygii</taxon>
        <taxon>Neopterygii</taxon>
        <taxon>Teleostei</taxon>
        <taxon>Neoteleostei</taxon>
        <taxon>Acanthomorphata</taxon>
        <taxon>Eupercaria</taxon>
        <taxon>Sciaenidae</taxon>
        <taxon>Larimichthys</taxon>
    </lineage>
</organism>
<proteinExistence type="predicted"/>
<evidence type="ECO:0000313" key="1">
    <source>
        <dbReference type="EMBL" id="TMS01878.1"/>
    </source>
</evidence>
<dbReference type="Proteomes" id="UP000793456">
    <property type="component" value="Chromosome XXIV"/>
</dbReference>
<name>A0ACD3Q454_LARCR</name>
<feature type="non-terminal residue" evidence="1">
    <location>
        <position position="1"/>
    </location>
</feature>
<gene>
    <name evidence="1" type="ORF">E3U43_007418</name>
</gene>
<keyword evidence="2" id="KW-1185">Reference proteome</keyword>
<feature type="non-terminal residue" evidence="1">
    <location>
        <position position="75"/>
    </location>
</feature>